<dbReference type="RefSeq" id="WP_275823384.1">
    <property type="nucleotide sequence ID" value="NZ_JARHUD010000007.1"/>
</dbReference>
<keyword evidence="2" id="KW-1133">Transmembrane helix</keyword>
<sequence length="147" mass="16584">MDVAARMDDYGRPAWLGAMVLGFIVFWPLGLGILAYLLWSGRMGCWKGGPARGRFKRENWWGQKEARSSSNASSGNSAFDEYREETLRRLEEEQQEFFQFLERLRKAKDKAEFDEFMAERRRAGPSAGSGTTGTQNPGDGPIPQPQG</sequence>
<feature type="transmembrane region" description="Helical" evidence="2">
    <location>
        <begin position="15"/>
        <end position="39"/>
    </location>
</feature>
<protein>
    <submittedName>
        <fullName evidence="3">DUF2852 domain-containing protein</fullName>
    </submittedName>
</protein>
<keyword evidence="2" id="KW-0472">Membrane</keyword>
<dbReference type="Proteomes" id="UP001215503">
    <property type="component" value="Unassembled WGS sequence"/>
</dbReference>
<keyword evidence="2" id="KW-0812">Transmembrane</keyword>
<dbReference type="Pfam" id="PF11014">
    <property type="entry name" value="DUF2852"/>
    <property type="match status" value="1"/>
</dbReference>
<proteinExistence type="predicted"/>
<dbReference type="InterPro" id="IPR021273">
    <property type="entry name" value="DUF2852"/>
</dbReference>
<evidence type="ECO:0000256" key="1">
    <source>
        <dbReference type="SAM" id="MobiDB-lite"/>
    </source>
</evidence>
<feature type="compositionally biased region" description="Low complexity" evidence="1">
    <location>
        <begin position="124"/>
        <end position="134"/>
    </location>
</feature>
<accession>A0ABT5YR42</accession>
<gene>
    <name evidence="3" type="ORF">P2G67_11915</name>
</gene>
<organism evidence="3 4">
    <name type="scientific">Aquibaculum arenosum</name>
    <dbReference type="NCBI Taxonomy" id="3032591"/>
    <lineage>
        <taxon>Bacteria</taxon>
        <taxon>Pseudomonadati</taxon>
        <taxon>Pseudomonadota</taxon>
        <taxon>Alphaproteobacteria</taxon>
        <taxon>Rhodospirillales</taxon>
        <taxon>Rhodovibrionaceae</taxon>
        <taxon>Aquibaculum</taxon>
    </lineage>
</organism>
<feature type="region of interest" description="Disordered" evidence="1">
    <location>
        <begin position="115"/>
        <end position="147"/>
    </location>
</feature>
<reference evidence="3 4" key="1">
    <citation type="submission" date="2023-03" db="EMBL/GenBank/DDBJ databases">
        <title>Fodinicurvata sp. CAU 1616 isolated from sea sendiment.</title>
        <authorList>
            <person name="Kim W."/>
        </authorList>
    </citation>
    <scope>NUCLEOTIDE SEQUENCE [LARGE SCALE GENOMIC DNA]</scope>
    <source>
        <strain evidence="3 4">CAU 1616</strain>
    </source>
</reference>
<evidence type="ECO:0000313" key="4">
    <source>
        <dbReference type="Proteomes" id="UP001215503"/>
    </source>
</evidence>
<evidence type="ECO:0000256" key="2">
    <source>
        <dbReference type="SAM" id="Phobius"/>
    </source>
</evidence>
<evidence type="ECO:0000313" key="3">
    <source>
        <dbReference type="EMBL" id="MDF2096684.1"/>
    </source>
</evidence>
<name>A0ABT5YR42_9PROT</name>
<comment type="caution">
    <text evidence="3">The sequence shown here is derived from an EMBL/GenBank/DDBJ whole genome shotgun (WGS) entry which is preliminary data.</text>
</comment>
<keyword evidence="4" id="KW-1185">Reference proteome</keyword>
<dbReference type="EMBL" id="JARHUD010000007">
    <property type="protein sequence ID" value="MDF2096684.1"/>
    <property type="molecule type" value="Genomic_DNA"/>
</dbReference>